<dbReference type="PANTHER" id="PTHR14744">
    <property type="entry name" value="N-ALPHA-ACETYLTRANSFERASE 60"/>
    <property type="match status" value="1"/>
</dbReference>
<keyword evidence="5" id="KW-0012">Acyltransferase</keyword>
<evidence type="ECO:0000256" key="9">
    <source>
        <dbReference type="ARBA" id="ARBA00048017"/>
    </source>
</evidence>
<dbReference type="Pfam" id="PF00583">
    <property type="entry name" value="Acetyltransf_1"/>
    <property type="match status" value="1"/>
</dbReference>
<comment type="catalytic activity">
    <reaction evidence="10">
        <text>N-terminal L-methionyl-[transmembrane protein] + acetyl-CoA = N-terminal N(alpha)-acetyl-L-methionyl-[transmembrane protein] + CoA + H(+)</text>
        <dbReference type="Rhea" id="RHEA:50604"/>
        <dbReference type="Rhea" id="RHEA-COMP:12745"/>
        <dbReference type="Rhea" id="RHEA-COMP:12746"/>
        <dbReference type="ChEBI" id="CHEBI:15378"/>
        <dbReference type="ChEBI" id="CHEBI:57287"/>
        <dbReference type="ChEBI" id="CHEBI:57288"/>
        <dbReference type="ChEBI" id="CHEBI:64731"/>
        <dbReference type="ChEBI" id="CHEBI:133414"/>
        <dbReference type="EC" id="2.3.1.259"/>
    </reaction>
</comment>
<evidence type="ECO:0000259" key="11">
    <source>
        <dbReference type="PROSITE" id="PS51186"/>
    </source>
</evidence>
<evidence type="ECO:0000256" key="3">
    <source>
        <dbReference type="ARBA" id="ARBA00022829"/>
    </source>
</evidence>
<dbReference type="Gene3D" id="3.40.630.30">
    <property type="match status" value="1"/>
</dbReference>
<dbReference type="Proteomes" id="UP000807353">
    <property type="component" value="Unassembled WGS sequence"/>
</dbReference>
<evidence type="ECO:0000313" key="12">
    <source>
        <dbReference type="EMBL" id="KAF9467363.1"/>
    </source>
</evidence>
<dbReference type="EC" id="2.3.1.48" evidence="1"/>
<evidence type="ECO:0000256" key="1">
    <source>
        <dbReference type="ARBA" id="ARBA00013184"/>
    </source>
</evidence>
<protein>
    <recommendedName>
        <fullName evidence="8">N-alpha-acetyltransferase 60</fullName>
        <ecNumber evidence="7">2.3.1.259</ecNumber>
        <ecNumber evidence="1">2.3.1.48</ecNumber>
    </recommendedName>
</protein>
<name>A0A9P6CP67_9AGAR</name>
<keyword evidence="3" id="KW-0159">Chromosome partition</keyword>
<feature type="domain" description="N-acetyltransferase" evidence="11">
    <location>
        <begin position="10"/>
        <end position="197"/>
    </location>
</feature>
<dbReference type="EC" id="2.3.1.259" evidence="7"/>
<keyword evidence="13" id="KW-1185">Reference proteome</keyword>
<proteinExistence type="inferred from homology"/>
<dbReference type="PANTHER" id="PTHR14744:SF15">
    <property type="entry name" value="N-ALPHA-ACETYLTRANSFERASE 60"/>
    <property type="match status" value="1"/>
</dbReference>
<dbReference type="InterPro" id="IPR045141">
    <property type="entry name" value="NAA60-like"/>
</dbReference>
<keyword evidence="2" id="KW-0808">Transferase</keyword>
<comment type="catalytic activity">
    <reaction evidence="9">
        <text>L-lysyl-[protein] + acetyl-CoA = N(6)-acetyl-L-lysyl-[protein] + CoA + H(+)</text>
        <dbReference type="Rhea" id="RHEA:45948"/>
        <dbReference type="Rhea" id="RHEA-COMP:9752"/>
        <dbReference type="Rhea" id="RHEA-COMP:10731"/>
        <dbReference type="ChEBI" id="CHEBI:15378"/>
        <dbReference type="ChEBI" id="CHEBI:29969"/>
        <dbReference type="ChEBI" id="CHEBI:57287"/>
        <dbReference type="ChEBI" id="CHEBI:57288"/>
        <dbReference type="ChEBI" id="CHEBI:61930"/>
        <dbReference type="EC" id="2.3.1.48"/>
    </reaction>
</comment>
<keyword evidence="4" id="KW-0156">Chromatin regulator</keyword>
<dbReference type="GO" id="GO:0120518">
    <property type="term" value="F:protein N-terminal-methionine acetyltransferase activity"/>
    <property type="evidence" value="ECO:0007669"/>
    <property type="project" value="UniProtKB-EC"/>
</dbReference>
<accession>A0A9P6CP67</accession>
<organism evidence="12 13">
    <name type="scientific">Collybia nuda</name>
    <dbReference type="NCBI Taxonomy" id="64659"/>
    <lineage>
        <taxon>Eukaryota</taxon>
        <taxon>Fungi</taxon>
        <taxon>Dikarya</taxon>
        <taxon>Basidiomycota</taxon>
        <taxon>Agaricomycotina</taxon>
        <taxon>Agaricomycetes</taxon>
        <taxon>Agaricomycetidae</taxon>
        <taxon>Agaricales</taxon>
        <taxon>Tricholomatineae</taxon>
        <taxon>Clitocybaceae</taxon>
        <taxon>Collybia</taxon>
    </lineage>
</organism>
<dbReference type="GO" id="GO:0000139">
    <property type="term" value="C:Golgi membrane"/>
    <property type="evidence" value="ECO:0007669"/>
    <property type="project" value="TreeGrafter"/>
</dbReference>
<evidence type="ECO:0000256" key="8">
    <source>
        <dbReference type="ARBA" id="ARBA00026144"/>
    </source>
</evidence>
<reference evidence="12" key="1">
    <citation type="submission" date="2020-11" db="EMBL/GenBank/DDBJ databases">
        <authorList>
            <consortium name="DOE Joint Genome Institute"/>
            <person name="Ahrendt S."/>
            <person name="Riley R."/>
            <person name="Andreopoulos W."/>
            <person name="Labutti K."/>
            <person name="Pangilinan J."/>
            <person name="Ruiz-Duenas F.J."/>
            <person name="Barrasa J.M."/>
            <person name="Sanchez-Garcia M."/>
            <person name="Camarero S."/>
            <person name="Miyauchi S."/>
            <person name="Serrano A."/>
            <person name="Linde D."/>
            <person name="Babiker R."/>
            <person name="Drula E."/>
            <person name="Ayuso-Fernandez I."/>
            <person name="Pacheco R."/>
            <person name="Padilla G."/>
            <person name="Ferreira P."/>
            <person name="Barriuso J."/>
            <person name="Kellner H."/>
            <person name="Castanera R."/>
            <person name="Alfaro M."/>
            <person name="Ramirez L."/>
            <person name="Pisabarro A.G."/>
            <person name="Kuo A."/>
            <person name="Tritt A."/>
            <person name="Lipzen A."/>
            <person name="He G."/>
            <person name="Yan M."/>
            <person name="Ng V."/>
            <person name="Cullen D."/>
            <person name="Martin F."/>
            <person name="Rosso M.-N."/>
            <person name="Henrissat B."/>
            <person name="Hibbett D."/>
            <person name="Martinez A.T."/>
            <person name="Grigoriev I.V."/>
        </authorList>
    </citation>
    <scope>NUCLEOTIDE SEQUENCE</scope>
    <source>
        <strain evidence="12">CBS 247.69</strain>
    </source>
</reference>
<evidence type="ECO:0000256" key="2">
    <source>
        <dbReference type="ARBA" id="ARBA00022679"/>
    </source>
</evidence>
<comment type="caution">
    <text evidence="12">The sequence shown here is derived from an EMBL/GenBank/DDBJ whole genome shotgun (WGS) entry which is preliminary data.</text>
</comment>
<gene>
    <name evidence="12" type="ORF">BDZ94DRAFT_1156388</name>
</gene>
<evidence type="ECO:0000256" key="6">
    <source>
        <dbReference type="ARBA" id="ARBA00025774"/>
    </source>
</evidence>
<dbReference type="SUPFAM" id="SSF55729">
    <property type="entry name" value="Acyl-CoA N-acyltransferases (Nat)"/>
    <property type="match status" value="1"/>
</dbReference>
<dbReference type="InterPro" id="IPR016181">
    <property type="entry name" value="Acyl_CoA_acyltransferase"/>
</dbReference>
<evidence type="ECO:0000256" key="5">
    <source>
        <dbReference type="ARBA" id="ARBA00023315"/>
    </source>
</evidence>
<dbReference type="GO" id="GO:0004402">
    <property type="term" value="F:histone acetyltransferase activity"/>
    <property type="evidence" value="ECO:0007669"/>
    <property type="project" value="TreeGrafter"/>
</dbReference>
<evidence type="ECO:0000256" key="4">
    <source>
        <dbReference type="ARBA" id="ARBA00022853"/>
    </source>
</evidence>
<evidence type="ECO:0000313" key="13">
    <source>
        <dbReference type="Proteomes" id="UP000807353"/>
    </source>
</evidence>
<evidence type="ECO:0000256" key="10">
    <source>
        <dbReference type="ARBA" id="ARBA00048848"/>
    </source>
</evidence>
<dbReference type="AlphaFoldDB" id="A0A9P6CP67"/>
<dbReference type="GO" id="GO:0007059">
    <property type="term" value="P:chromosome segregation"/>
    <property type="evidence" value="ECO:0007669"/>
    <property type="project" value="UniProtKB-KW"/>
</dbReference>
<dbReference type="InterPro" id="IPR000182">
    <property type="entry name" value="GNAT_dom"/>
</dbReference>
<dbReference type="OrthoDB" id="47374at2759"/>
<dbReference type="PROSITE" id="PS51186">
    <property type="entry name" value="GNAT"/>
    <property type="match status" value="1"/>
</dbReference>
<evidence type="ECO:0000256" key="7">
    <source>
        <dbReference type="ARBA" id="ARBA00026111"/>
    </source>
</evidence>
<comment type="similarity">
    <text evidence="6">Belongs to the acetyltransferase family. NAA60 subfamily.</text>
</comment>
<dbReference type="EMBL" id="MU150237">
    <property type="protein sequence ID" value="KAF9467363.1"/>
    <property type="molecule type" value="Genomic_DNA"/>
</dbReference>
<dbReference type="CDD" id="cd04301">
    <property type="entry name" value="NAT_SF"/>
    <property type="match status" value="1"/>
</dbReference>
<sequence length="203" mass="22540">MFPSSTLGGIVIRPLTSTDVPKVRELHSMVLPVAYPSSFFTQLLLLPARVCLVAHESSSPGEPVAFISASIRDAHPVANYFTIQNTHRRQSGVCSATTQQRPHIEILTLGVLPHHQNKGIARLLVRRVHQHFCEYLGHSQNFDQGAVVHANVATSNRTALTFYERIGMQVSSDVIRNLYRTCSHGSRDGYLVVGILDRLGQYK</sequence>